<accession>A0A8D1Q3B9</accession>
<sequence length="151" mass="17514">MNIWVHVSFSKKVFSGYMPSSEMAGLYDCSIFSFLRYLHIVFQNGCTNLHSHQQCRRVPFSSHPLQHLLFVDLLMMAVLTGVRWNLMVVLICTSPIISDIEHFFMCLLAMCMYSLEKCLLRSGPLFQLGFFVVELHELFVYLEIRPLSVVL</sequence>
<dbReference type="Proteomes" id="UP000694724">
    <property type="component" value="Unplaced"/>
</dbReference>
<proteinExistence type="predicted"/>
<organism evidence="1 2">
    <name type="scientific">Sus scrofa</name>
    <name type="common">Pig</name>
    <dbReference type="NCBI Taxonomy" id="9823"/>
    <lineage>
        <taxon>Eukaryota</taxon>
        <taxon>Metazoa</taxon>
        <taxon>Chordata</taxon>
        <taxon>Craniata</taxon>
        <taxon>Vertebrata</taxon>
        <taxon>Euteleostomi</taxon>
        <taxon>Mammalia</taxon>
        <taxon>Eutheria</taxon>
        <taxon>Laurasiatheria</taxon>
        <taxon>Artiodactyla</taxon>
        <taxon>Suina</taxon>
        <taxon>Suidae</taxon>
        <taxon>Sus</taxon>
    </lineage>
</organism>
<reference evidence="1" key="1">
    <citation type="submission" date="2025-08" db="UniProtKB">
        <authorList>
            <consortium name="Ensembl"/>
        </authorList>
    </citation>
    <scope>IDENTIFICATION</scope>
</reference>
<name>A0A8D1Q3B9_PIG</name>
<protein>
    <submittedName>
        <fullName evidence="1">Uncharacterized protein</fullName>
    </submittedName>
</protein>
<evidence type="ECO:0000313" key="2">
    <source>
        <dbReference type="Proteomes" id="UP000694724"/>
    </source>
</evidence>
<evidence type="ECO:0000313" key="1">
    <source>
        <dbReference type="Ensembl" id="ENSSSCP00055014758.1"/>
    </source>
</evidence>
<dbReference type="Ensembl" id="ENSSSCT00055018726.1">
    <property type="protein sequence ID" value="ENSSSCP00055014758.1"/>
    <property type="gene ID" value="ENSSSCG00055009594.1"/>
</dbReference>
<dbReference type="AlphaFoldDB" id="A0A8D1Q3B9"/>